<name>A0A3E4JV16_PHOVU</name>
<dbReference type="AlphaFoldDB" id="A0A3E4JV16"/>
<proteinExistence type="predicted"/>
<dbReference type="EMBL" id="QSPP01000005">
    <property type="protein sequence ID" value="RGJ91259.1"/>
    <property type="molecule type" value="Genomic_DNA"/>
</dbReference>
<dbReference type="RefSeq" id="WP_005807132.1">
    <property type="nucleotide sequence ID" value="NZ_QRTU01000025.1"/>
</dbReference>
<protein>
    <submittedName>
        <fullName evidence="1">SRPBCC family protein</fullName>
    </submittedName>
</protein>
<accession>A0A3E4JV16</accession>
<evidence type="ECO:0000313" key="1">
    <source>
        <dbReference type="EMBL" id="RGJ91259.1"/>
    </source>
</evidence>
<organism evidence="1 2">
    <name type="scientific">Phocaeicola vulgatus</name>
    <name type="common">Bacteroides vulgatus</name>
    <dbReference type="NCBI Taxonomy" id="821"/>
    <lineage>
        <taxon>Bacteria</taxon>
        <taxon>Pseudomonadati</taxon>
        <taxon>Bacteroidota</taxon>
        <taxon>Bacteroidia</taxon>
        <taxon>Bacteroidales</taxon>
        <taxon>Bacteroidaceae</taxon>
        <taxon>Phocaeicola</taxon>
    </lineage>
</organism>
<gene>
    <name evidence="1" type="ORF">DXD46_03705</name>
</gene>
<evidence type="ECO:0000313" key="2">
    <source>
        <dbReference type="Proteomes" id="UP000260640"/>
    </source>
</evidence>
<reference evidence="1 2" key="1">
    <citation type="submission" date="2018-08" db="EMBL/GenBank/DDBJ databases">
        <title>A genome reference for cultivated species of the human gut microbiota.</title>
        <authorList>
            <person name="Zou Y."/>
            <person name="Xue W."/>
            <person name="Luo G."/>
        </authorList>
    </citation>
    <scope>NUCLEOTIDE SEQUENCE [LARGE SCALE GENOMIC DNA]</scope>
    <source>
        <strain evidence="1 2">TM05-16</strain>
    </source>
</reference>
<sequence length="132" mass="15826">MIRTTIKSFIQADLESVWHSVTSLYDYSWRSDIKDIEVSDERHFREISNEGYVTCFTVTVIEPFLKYSFLMDNVNFSGEWTGHFRQAENGTEVIFTESISLKKWWLYPFALLYLKLQQKRYIADLKRKCEQE</sequence>
<dbReference type="Proteomes" id="UP000260640">
    <property type="component" value="Unassembled WGS sequence"/>
</dbReference>
<dbReference type="SUPFAM" id="SSF55961">
    <property type="entry name" value="Bet v1-like"/>
    <property type="match status" value="1"/>
</dbReference>
<comment type="caution">
    <text evidence="1">The sequence shown here is derived from an EMBL/GenBank/DDBJ whole genome shotgun (WGS) entry which is preliminary data.</text>
</comment>